<gene>
    <name evidence="1" type="ORF">ONB1V03_LOCUS13299</name>
</gene>
<protein>
    <submittedName>
        <fullName evidence="1">Uncharacterized protein</fullName>
    </submittedName>
</protein>
<proteinExistence type="predicted"/>
<evidence type="ECO:0000313" key="1">
    <source>
        <dbReference type="EMBL" id="CAD7656663.1"/>
    </source>
</evidence>
<dbReference type="EMBL" id="OC926345">
    <property type="protein sequence ID" value="CAD7656663.1"/>
    <property type="molecule type" value="Genomic_DNA"/>
</dbReference>
<reference evidence="1" key="1">
    <citation type="submission" date="2020-11" db="EMBL/GenBank/DDBJ databases">
        <authorList>
            <person name="Tran Van P."/>
        </authorList>
    </citation>
    <scope>NUCLEOTIDE SEQUENCE</scope>
</reference>
<sequence>MKRQPDRKNT</sequence>
<keyword evidence="2" id="KW-1185">Reference proteome</keyword>
<name>A0A7R9MCK8_9ACAR</name>
<accession>A0A7R9MCK8</accession>
<dbReference type="Proteomes" id="UP000728032">
    <property type="component" value="Unassembled WGS sequence"/>
</dbReference>
<organism evidence="1">
    <name type="scientific">Oppiella nova</name>
    <dbReference type="NCBI Taxonomy" id="334625"/>
    <lineage>
        <taxon>Eukaryota</taxon>
        <taxon>Metazoa</taxon>
        <taxon>Ecdysozoa</taxon>
        <taxon>Arthropoda</taxon>
        <taxon>Chelicerata</taxon>
        <taxon>Arachnida</taxon>
        <taxon>Acari</taxon>
        <taxon>Acariformes</taxon>
        <taxon>Sarcoptiformes</taxon>
        <taxon>Oribatida</taxon>
        <taxon>Brachypylina</taxon>
        <taxon>Oppioidea</taxon>
        <taxon>Oppiidae</taxon>
        <taxon>Oppiella</taxon>
    </lineage>
</organism>
<evidence type="ECO:0000313" key="2">
    <source>
        <dbReference type="Proteomes" id="UP000728032"/>
    </source>
</evidence>
<dbReference type="EMBL" id="CAJPVJ010011520">
    <property type="protein sequence ID" value="CAG2173850.1"/>
    <property type="molecule type" value="Genomic_DNA"/>
</dbReference>